<keyword evidence="8" id="KW-0496">Mitochondrion</keyword>
<dbReference type="OMA" id="KGPEMQK"/>
<dbReference type="SUPFAM" id="SSF52343">
    <property type="entry name" value="Ferredoxin reductase-like, C-terminal NADP-linked domain"/>
    <property type="match status" value="1"/>
</dbReference>
<feature type="binding site" evidence="10">
    <location>
        <position position="169"/>
    </location>
    <ligand>
        <name>FAD</name>
        <dbReference type="ChEBI" id="CHEBI:57692"/>
    </ligand>
</feature>
<organism evidence="13 14">
    <name type="scientific">Galdieria sulphuraria</name>
    <name type="common">Red alga</name>
    <dbReference type="NCBI Taxonomy" id="130081"/>
    <lineage>
        <taxon>Eukaryota</taxon>
        <taxon>Rhodophyta</taxon>
        <taxon>Bangiophyceae</taxon>
        <taxon>Galdieriales</taxon>
        <taxon>Galdieriaceae</taxon>
        <taxon>Galdieria</taxon>
    </lineage>
</organism>
<name>M2VV02_GALSU</name>
<dbReference type="RefSeq" id="XP_005703556.1">
    <property type="nucleotide sequence ID" value="XM_005703499.1"/>
</dbReference>
<evidence type="ECO:0000256" key="3">
    <source>
        <dbReference type="ARBA" id="ARBA00006105"/>
    </source>
</evidence>
<feature type="binding site" evidence="10">
    <location>
        <position position="193"/>
    </location>
    <ligand>
        <name>FAD</name>
        <dbReference type="ChEBI" id="CHEBI:57692"/>
    </ligand>
</feature>
<dbReference type="PRINTS" id="PR00406">
    <property type="entry name" value="CYTB5RDTASE"/>
</dbReference>
<evidence type="ECO:0000256" key="4">
    <source>
        <dbReference type="ARBA" id="ARBA00022630"/>
    </source>
</evidence>
<dbReference type="GeneID" id="17085972"/>
<keyword evidence="14" id="KW-1185">Reference proteome</keyword>
<dbReference type="Pfam" id="PF00175">
    <property type="entry name" value="NAD_binding_1"/>
    <property type="match status" value="1"/>
</dbReference>
<dbReference type="AlphaFoldDB" id="M2VV02"/>
<feature type="binding site" evidence="10">
    <location>
        <position position="170"/>
    </location>
    <ligand>
        <name>FAD</name>
        <dbReference type="ChEBI" id="CHEBI:57692"/>
    </ligand>
</feature>
<dbReference type="InterPro" id="IPR039261">
    <property type="entry name" value="FNR_nucleotide-bd"/>
</dbReference>
<dbReference type="InterPro" id="IPR008333">
    <property type="entry name" value="Cbr1-like_FAD-bd_dom"/>
</dbReference>
<dbReference type="EMBL" id="KB454538">
    <property type="protein sequence ID" value="EME27036.1"/>
    <property type="molecule type" value="Genomic_DNA"/>
</dbReference>
<evidence type="ECO:0000256" key="2">
    <source>
        <dbReference type="ARBA" id="ARBA00004173"/>
    </source>
</evidence>
<feature type="binding site" evidence="10">
    <location>
        <position position="236"/>
    </location>
    <ligand>
        <name>FAD</name>
        <dbReference type="ChEBI" id="CHEBI:57692"/>
    </ligand>
</feature>
<keyword evidence="7 11" id="KW-0520">NAD</keyword>
<evidence type="ECO:0000256" key="9">
    <source>
        <dbReference type="ARBA" id="ARBA00047682"/>
    </source>
</evidence>
<feature type="domain" description="FAD-binding FR-type" evidence="12">
    <location>
        <begin position="116"/>
        <end position="219"/>
    </location>
</feature>
<dbReference type="SUPFAM" id="SSF63380">
    <property type="entry name" value="Riboflavin synthase domain-like"/>
    <property type="match status" value="1"/>
</dbReference>
<evidence type="ECO:0000256" key="7">
    <source>
        <dbReference type="ARBA" id="ARBA00023027"/>
    </source>
</evidence>
<dbReference type="OrthoDB" id="432685at2759"/>
<dbReference type="PANTHER" id="PTHR19370:SF171">
    <property type="entry name" value="NADH-CYTOCHROME B5 REDUCTASE 2"/>
    <property type="match status" value="1"/>
</dbReference>
<feature type="binding site" evidence="10">
    <location>
        <position position="187"/>
    </location>
    <ligand>
        <name>FAD</name>
        <dbReference type="ChEBI" id="CHEBI:57692"/>
    </ligand>
</feature>
<dbReference type="Pfam" id="PF00970">
    <property type="entry name" value="FAD_binding_6"/>
    <property type="match status" value="1"/>
</dbReference>
<keyword evidence="5 10" id="KW-0274">FAD</keyword>
<evidence type="ECO:0000256" key="8">
    <source>
        <dbReference type="ARBA" id="ARBA00023128"/>
    </source>
</evidence>
<evidence type="ECO:0000256" key="10">
    <source>
        <dbReference type="PIRSR" id="PIRSR601834-1"/>
    </source>
</evidence>
<dbReference type="Gramene" id="EME27036">
    <property type="protein sequence ID" value="EME27036"/>
    <property type="gene ID" value="Gasu_53720"/>
</dbReference>
<dbReference type="Gene3D" id="2.40.30.10">
    <property type="entry name" value="Translation factors"/>
    <property type="match status" value="1"/>
</dbReference>
<dbReference type="PROSITE" id="PS51384">
    <property type="entry name" value="FAD_FR"/>
    <property type="match status" value="1"/>
</dbReference>
<keyword evidence="6 11" id="KW-0560">Oxidoreductase</keyword>
<evidence type="ECO:0000256" key="5">
    <source>
        <dbReference type="ARBA" id="ARBA00022827"/>
    </source>
</evidence>
<dbReference type="FunFam" id="3.40.50.80:FF:000009">
    <property type="entry name" value="NADH-cytochrome b5 reductase"/>
    <property type="match status" value="1"/>
</dbReference>
<evidence type="ECO:0000256" key="11">
    <source>
        <dbReference type="RuleBase" id="RU361226"/>
    </source>
</evidence>
<dbReference type="Gene3D" id="3.40.50.80">
    <property type="entry name" value="Nucleotide-binding domain of ferredoxin-NADP reductase (FNR) module"/>
    <property type="match status" value="1"/>
</dbReference>
<dbReference type="Proteomes" id="UP000030680">
    <property type="component" value="Unassembled WGS sequence"/>
</dbReference>
<evidence type="ECO:0000313" key="13">
    <source>
        <dbReference type="EMBL" id="EME27036.1"/>
    </source>
</evidence>
<proteinExistence type="inferred from homology"/>
<evidence type="ECO:0000256" key="6">
    <source>
        <dbReference type="ARBA" id="ARBA00023002"/>
    </source>
</evidence>
<dbReference type="GO" id="GO:0090524">
    <property type="term" value="F:cytochrome-b5 reductase activity, acting on NADH"/>
    <property type="evidence" value="ECO:0007669"/>
    <property type="project" value="UniProtKB-EC"/>
</dbReference>
<dbReference type="STRING" id="130081.M2VV02"/>
<evidence type="ECO:0000256" key="1">
    <source>
        <dbReference type="ARBA" id="ARBA00001974"/>
    </source>
</evidence>
<dbReference type="eggNOG" id="KOG0534">
    <property type="taxonomic scope" value="Eukaryota"/>
</dbReference>
<dbReference type="CDD" id="cd06183">
    <property type="entry name" value="cyt_b5_reduct_like"/>
    <property type="match status" value="1"/>
</dbReference>
<comment type="cofactor">
    <cofactor evidence="1 10 11">
        <name>FAD</name>
        <dbReference type="ChEBI" id="CHEBI:57692"/>
    </cofactor>
</comment>
<dbReference type="EC" id="1.6.2.2" evidence="11"/>
<dbReference type="InterPro" id="IPR001433">
    <property type="entry name" value="OxRdtase_FAD/NAD-bd"/>
</dbReference>
<dbReference type="PRINTS" id="PR00371">
    <property type="entry name" value="FPNCR"/>
</dbReference>
<sequence>MAICSLKEASRIVDHWLEEIALALRVMLATLFQTVGKSRSSLVSSLSQFYRTIYFSSSRVNYGYLGSECNTRKTRGSLLLGLFGLSALATWYSQDQNKIKLDSQVVGEEAKKLNPEDFVPIQLISNTPYNHNVARLRFAIQSAEQEDFPAVSFVLVKTKDEQGNDVIRPYNPVSGVSAKGYLELMVKKYPNSKMGTYLHSRQPGDSVLVKGPMRQYPYQPNAKKEIGFVAGGTGITPVYQLIDYILSNPKDHTKITLLYANKTPEDILLKSELDALQRKHSDRLVIHYTVDQPNDHWQGEKGQIQKDMLKKYLPRASHENLIFVCGPPPMMEAISGTKTPDKKQGPLSGLLKELGYSEDNVWKF</sequence>
<evidence type="ECO:0000313" key="14">
    <source>
        <dbReference type="Proteomes" id="UP000030680"/>
    </source>
</evidence>
<feature type="binding site" evidence="10">
    <location>
        <position position="194"/>
    </location>
    <ligand>
        <name>FAD</name>
        <dbReference type="ChEBI" id="CHEBI:57692"/>
    </ligand>
</feature>
<dbReference type="InterPro" id="IPR001834">
    <property type="entry name" value="CBR-like"/>
</dbReference>
<feature type="binding site" evidence="10">
    <location>
        <position position="168"/>
    </location>
    <ligand>
        <name>FAD</name>
        <dbReference type="ChEBI" id="CHEBI:57692"/>
    </ligand>
</feature>
<dbReference type="GO" id="GO:0005739">
    <property type="term" value="C:mitochondrion"/>
    <property type="evidence" value="ECO:0007669"/>
    <property type="project" value="UniProtKB-SubCell"/>
</dbReference>
<reference evidence="14" key="1">
    <citation type="journal article" date="2013" name="Science">
        <title>Gene transfer from bacteria and archaea facilitated evolution of an extremophilic eukaryote.</title>
        <authorList>
            <person name="Schonknecht G."/>
            <person name="Chen W.H."/>
            <person name="Ternes C.M."/>
            <person name="Barbier G.G."/>
            <person name="Shrestha R.P."/>
            <person name="Stanke M."/>
            <person name="Brautigam A."/>
            <person name="Baker B.J."/>
            <person name="Banfield J.F."/>
            <person name="Garavito R.M."/>
            <person name="Carr K."/>
            <person name="Wilkerson C."/>
            <person name="Rensing S.A."/>
            <person name="Gagneul D."/>
            <person name="Dickenson N.E."/>
            <person name="Oesterhelt C."/>
            <person name="Lercher M.J."/>
            <person name="Weber A.P."/>
        </authorList>
    </citation>
    <scope>NUCLEOTIDE SEQUENCE [LARGE SCALE GENOMIC DNA]</scope>
    <source>
        <strain evidence="14">074W</strain>
    </source>
</reference>
<accession>M2VV02</accession>
<dbReference type="InterPro" id="IPR017927">
    <property type="entry name" value="FAD-bd_FR_type"/>
</dbReference>
<gene>
    <name evidence="13" type="ORF">Gasu_53720</name>
</gene>
<evidence type="ECO:0000259" key="12">
    <source>
        <dbReference type="PROSITE" id="PS51384"/>
    </source>
</evidence>
<dbReference type="InterPro" id="IPR017938">
    <property type="entry name" value="Riboflavin_synthase-like_b-brl"/>
</dbReference>
<keyword evidence="4 10" id="KW-0285">Flavoprotein</keyword>
<comment type="similarity">
    <text evidence="3 11">Belongs to the flavoprotein pyridine nucleotide cytochrome reductase family.</text>
</comment>
<dbReference type="InterPro" id="IPR001709">
    <property type="entry name" value="Flavoprot_Pyr_Nucl_cyt_Rdtase"/>
</dbReference>
<comment type="subcellular location">
    <subcellularLocation>
        <location evidence="2">Mitochondrion</location>
    </subcellularLocation>
</comment>
<protein>
    <recommendedName>
        <fullName evidence="11">NADH-cytochrome b5 reductase</fullName>
        <ecNumber evidence="11">1.6.2.2</ecNumber>
    </recommendedName>
</protein>
<dbReference type="KEGG" id="gsl:Gasu_53720"/>
<dbReference type="PANTHER" id="PTHR19370">
    <property type="entry name" value="NADH-CYTOCHROME B5 REDUCTASE"/>
    <property type="match status" value="1"/>
</dbReference>
<comment type="catalytic activity">
    <reaction evidence="9 11">
        <text>2 Fe(III)-[cytochrome b5] + NADH = 2 Fe(II)-[cytochrome b5] + NAD(+) + H(+)</text>
        <dbReference type="Rhea" id="RHEA:46680"/>
        <dbReference type="Rhea" id="RHEA-COMP:10438"/>
        <dbReference type="Rhea" id="RHEA-COMP:10439"/>
        <dbReference type="ChEBI" id="CHEBI:15378"/>
        <dbReference type="ChEBI" id="CHEBI:29033"/>
        <dbReference type="ChEBI" id="CHEBI:29034"/>
        <dbReference type="ChEBI" id="CHEBI:57540"/>
        <dbReference type="ChEBI" id="CHEBI:57945"/>
        <dbReference type="EC" id="1.6.2.2"/>
    </reaction>
</comment>